<dbReference type="Gene3D" id="1.10.287.1150">
    <property type="entry name" value="TPP helical domain"/>
    <property type="match status" value="1"/>
</dbReference>
<evidence type="ECO:0000313" key="12">
    <source>
        <dbReference type="EMBL" id="KUG24847.1"/>
    </source>
</evidence>
<protein>
    <submittedName>
        <fullName evidence="12">2-oxoglutarate dehydrogenase e1 component</fullName>
        <ecNumber evidence="12">1.2.4.2</ecNumber>
    </submittedName>
</protein>
<comment type="cofactor">
    <cofactor evidence="2">
        <name>thiamine diphosphate</name>
        <dbReference type="ChEBI" id="CHEBI:58937"/>
    </cofactor>
</comment>
<feature type="compositionally biased region" description="Basic and acidic residues" evidence="10">
    <location>
        <begin position="52"/>
        <end position="67"/>
    </location>
</feature>
<dbReference type="GO" id="GO:0030976">
    <property type="term" value="F:thiamine pyrophosphate binding"/>
    <property type="evidence" value="ECO:0007669"/>
    <property type="project" value="InterPro"/>
</dbReference>
<dbReference type="Gene3D" id="3.40.50.12470">
    <property type="match status" value="1"/>
</dbReference>
<comment type="catalytic activity">
    <reaction evidence="9">
        <text>N(6)-[(R)-dihydrolipoyl]-L-lysyl-[protein] + succinyl-CoA = N(6)-[(R)-S(8)-succinyldihydrolipoyl]-L-lysyl-[protein] + CoA</text>
        <dbReference type="Rhea" id="RHEA:15213"/>
        <dbReference type="Rhea" id="RHEA-COMP:10475"/>
        <dbReference type="Rhea" id="RHEA-COMP:20092"/>
        <dbReference type="ChEBI" id="CHEBI:57287"/>
        <dbReference type="ChEBI" id="CHEBI:57292"/>
        <dbReference type="ChEBI" id="CHEBI:83100"/>
        <dbReference type="ChEBI" id="CHEBI:83120"/>
        <dbReference type="EC" id="2.3.1.61"/>
    </reaction>
</comment>
<dbReference type="InterPro" id="IPR023213">
    <property type="entry name" value="CAT-like_dom_sf"/>
</dbReference>
<feature type="region of interest" description="Disordered" evidence="10">
    <location>
        <begin position="1179"/>
        <end position="1207"/>
    </location>
</feature>
<comment type="cofactor">
    <cofactor evidence="1">
        <name>Mg(2+)</name>
        <dbReference type="ChEBI" id="CHEBI:18420"/>
    </cofactor>
</comment>
<dbReference type="InterPro" id="IPR042179">
    <property type="entry name" value="KGD_C_sf"/>
</dbReference>
<dbReference type="InterPro" id="IPR005475">
    <property type="entry name" value="Transketolase-like_Pyr-bd"/>
</dbReference>
<sequence length="1207" mass="137133">MDDKEVSKYHKELFNHFGYNYGFVADLLEKYFENPNSISEYWQNYFDELTGDNRKKSEPTKTKEKKTSQAKIQLSPSFEISEEDEPQIISGVGAKIIENMNNSLTIPTATSLRTISVKLLEENRRILNQHLKRLYNRKLSFTHIVAYTLVQAVKKMPNMNDSFAVLDDKPNLVKKPYINLGLAVDIERKDGTRSLIVPNIKKAGKMNFKQFCDAYDELINKAKTGKIEPQDFQNSTITLTNPGGIGTVSSTPRLMTGQGCIIAVGAIDYPAEFKAMHQTALASLGVGKVMNITSTYDHRVIQGAESGEFLKYFDELLLGNDNYYENLFEDFEIPQRALTWHTDTTSVPNGTHESNNEIEKQAIILQLINMYRVRGHLIANLNPLSSKAAYHQELDPATYGFTIWDYDRRFITGNLAGMATGTLREILDALHQTYCEMIGVEYMHIQNPEEKSWLQSKMEPIRNLPQYSQEIKKRIMEKLIISEGFEHFLHTRFVGHKRFSLEGSETLIPVMDQLLNKAADDGVEEIFLGMAHRGRLNVLSNIIGKEYEKLFSEFEEDINPDAPQGTGDVKYHLGSNGEYETISGKKINVSIASNPSHLEWVNPVVEGVVRAKQTRSNDTERRKIIPILIHGDAAFAGQGVVAETLNLSQLKGYRTGGTIHIIINNQIGFTTPPEDARSSPYATDVAKMVQAPILHVNGDDPEASIWVTELAFEYRQKFKKDVVIDLFGYRRHGHNEGDDPVYTQPLLYKKIKEHPSVKQIYQNKLITEKIFTEKEINKLDDKIYSTLDKALKDSKKTKVSFRPDRPWAISKEEYERKSVSEFSRVNLEKLNEVVKGLTKFPDNFTLNPKLKKHIEKRKEFFTGNARIDWAFAEALAFGTLLVEGVPVRLSGQDSARGTFSQRHLILTDINDGSEIILHNSINDEQAYLEPLDSLLSEAAVLGFEFGYSVADPKTLVLWEAQFGDFGNAAQVIIDNFICCSYTKWNLPNNLVLLLPHGQEGQGPEHSSARLERFLILCAENNMFVTNPTTPAQYFHLLRRHIVEGIEKPLVIMTPKSLLRLPAARSEIREFTDGEFIPVLDDERVSDKSNITNLVFTSGKIYYDLTKYQEAEQITNTAIVRIEQYYPIDLDVIKKIVKSYPKVKKIKWVQEEPQNMGAWNFLFPKFLDIMGAKNKIEYVGKPESPSPAPGSNKMHTKSQEAVIKKAFS</sequence>
<dbReference type="PANTHER" id="PTHR23152:SF4">
    <property type="entry name" value="2-OXOADIPATE DEHYDROGENASE COMPLEX COMPONENT E1"/>
    <property type="match status" value="1"/>
</dbReference>
<evidence type="ECO:0000256" key="9">
    <source>
        <dbReference type="ARBA" id="ARBA00052761"/>
    </source>
</evidence>
<evidence type="ECO:0000256" key="1">
    <source>
        <dbReference type="ARBA" id="ARBA00001946"/>
    </source>
</evidence>
<dbReference type="Pfam" id="PF00676">
    <property type="entry name" value="E1_dh"/>
    <property type="match status" value="1"/>
</dbReference>
<evidence type="ECO:0000256" key="3">
    <source>
        <dbReference type="ARBA" id="ARBA00004813"/>
    </source>
</evidence>
<dbReference type="UniPathway" id="UPA00223">
    <property type="reaction ID" value="UER00997"/>
</dbReference>
<evidence type="ECO:0000256" key="8">
    <source>
        <dbReference type="ARBA" id="ARBA00023268"/>
    </source>
</evidence>
<dbReference type="NCBIfam" id="NF006914">
    <property type="entry name" value="PRK09404.1"/>
    <property type="match status" value="1"/>
</dbReference>
<dbReference type="InterPro" id="IPR001017">
    <property type="entry name" value="DH_E1"/>
</dbReference>
<dbReference type="AlphaFoldDB" id="A0A0W8FVD0"/>
<proteinExistence type="predicted"/>
<dbReference type="SUPFAM" id="SSF52518">
    <property type="entry name" value="Thiamin diphosphate-binding fold (THDP-binding)"/>
    <property type="match status" value="2"/>
</dbReference>
<dbReference type="GO" id="GO:0045252">
    <property type="term" value="C:oxoglutarate dehydrogenase complex"/>
    <property type="evidence" value="ECO:0007669"/>
    <property type="project" value="TreeGrafter"/>
</dbReference>
<evidence type="ECO:0000256" key="10">
    <source>
        <dbReference type="SAM" id="MobiDB-lite"/>
    </source>
</evidence>
<dbReference type="InterPro" id="IPR029061">
    <property type="entry name" value="THDP-binding"/>
</dbReference>
<comment type="caution">
    <text evidence="12">The sequence shown here is derived from an EMBL/GenBank/DDBJ whole genome shotgun (WGS) entry which is preliminary data.</text>
</comment>
<dbReference type="InterPro" id="IPR001078">
    <property type="entry name" value="2-oxoacid_DH_actylTfrase"/>
</dbReference>
<dbReference type="GO" id="GO:0006099">
    <property type="term" value="P:tricarboxylic acid cycle"/>
    <property type="evidence" value="ECO:0007669"/>
    <property type="project" value="UniProtKB-UniPathway"/>
</dbReference>
<dbReference type="GO" id="GO:0046872">
    <property type="term" value="F:metal ion binding"/>
    <property type="evidence" value="ECO:0007669"/>
    <property type="project" value="UniProtKB-KW"/>
</dbReference>
<evidence type="ECO:0000256" key="6">
    <source>
        <dbReference type="ARBA" id="ARBA00023002"/>
    </source>
</evidence>
<dbReference type="Pfam" id="PF02779">
    <property type="entry name" value="Transket_pyr"/>
    <property type="match status" value="1"/>
</dbReference>
<evidence type="ECO:0000256" key="4">
    <source>
        <dbReference type="ARBA" id="ARBA00022723"/>
    </source>
</evidence>
<dbReference type="EMBL" id="LNQE01000811">
    <property type="protein sequence ID" value="KUG24847.1"/>
    <property type="molecule type" value="Genomic_DNA"/>
</dbReference>
<feature type="domain" description="Transketolase-like pyrimidine-binding" evidence="11">
    <location>
        <begin position="867"/>
        <end position="1060"/>
    </location>
</feature>
<evidence type="ECO:0000256" key="2">
    <source>
        <dbReference type="ARBA" id="ARBA00001964"/>
    </source>
</evidence>
<feature type="region of interest" description="Disordered" evidence="10">
    <location>
        <begin position="52"/>
        <end position="73"/>
    </location>
</feature>
<dbReference type="SMART" id="SM00861">
    <property type="entry name" value="Transket_pyr"/>
    <property type="match status" value="1"/>
</dbReference>
<dbReference type="CDD" id="cd02016">
    <property type="entry name" value="TPP_E1_OGDC_like"/>
    <property type="match status" value="1"/>
</dbReference>
<dbReference type="EC" id="1.2.4.2" evidence="12"/>
<keyword evidence="7" id="KW-0786">Thiamine pyrophosphate</keyword>
<dbReference type="NCBIfam" id="TIGR00239">
    <property type="entry name" value="2oxo_dh_E1"/>
    <property type="match status" value="1"/>
</dbReference>
<dbReference type="GO" id="GO:0005829">
    <property type="term" value="C:cytosol"/>
    <property type="evidence" value="ECO:0007669"/>
    <property type="project" value="TreeGrafter"/>
</dbReference>
<dbReference type="Gene3D" id="3.30.559.10">
    <property type="entry name" value="Chloramphenicol acetyltransferase-like domain"/>
    <property type="match status" value="1"/>
</dbReference>
<keyword evidence="8" id="KW-0511">Multifunctional enzyme</keyword>
<dbReference type="PANTHER" id="PTHR23152">
    <property type="entry name" value="2-OXOGLUTARATE DEHYDROGENASE"/>
    <property type="match status" value="1"/>
</dbReference>
<accession>A0A0W8FVD0</accession>
<dbReference type="Gene3D" id="3.40.50.11610">
    <property type="entry name" value="Multifunctional 2-oxoglutarate metabolism enzyme, C-terminal domain"/>
    <property type="match status" value="1"/>
</dbReference>
<organism evidence="12">
    <name type="scientific">hydrocarbon metagenome</name>
    <dbReference type="NCBI Taxonomy" id="938273"/>
    <lineage>
        <taxon>unclassified sequences</taxon>
        <taxon>metagenomes</taxon>
        <taxon>ecological metagenomes</taxon>
    </lineage>
</organism>
<dbReference type="Pfam" id="PF16870">
    <property type="entry name" value="OxoGdeHyase_C"/>
    <property type="match status" value="1"/>
</dbReference>
<evidence type="ECO:0000256" key="5">
    <source>
        <dbReference type="ARBA" id="ARBA00022842"/>
    </source>
</evidence>
<dbReference type="InterPro" id="IPR031717">
    <property type="entry name" value="ODO-1/KGD_C"/>
</dbReference>
<keyword evidence="5" id="KW-0460">Magnesium</keyword>
<name>A0A0W8FVD0_9ZZZZ</name>
<keyword evidence="4" id="KW-0479">Metal-binding</keyword>
<evidence type="ECO:0000256" key="7">
    <source>
        <dbReference type="ARBA" id="ARBA00023052"/>
    </source>
</evidence>
<dbReference type="GO" id="GO:0004591">
    <property type="term" value="F:oxoglutarate dehydrogenase (succinyl-transferring) activity"/>
    <property type="evidence" value="ECO:0007669"/>
    <property type="project" value="UniProtKB-EC"/>
</dbReference>
<evidence type="ECO:0000259" key="11">
    <source>
        <dbReference type="SMART" id="SM00861"/>
    </source>
</evidence>
<dbReference type="InterPro" id="IPR011603">
    <property type="entry name" value="2oxoglutarate_DH_E1"/>
</dbReference>
<keyword evidence="6 12" id="KW-0560">Oxidoreductase</keyword>
<dbReference type="NCBIfam" id="NF008907">
    <property type="entry name" value="PRK12270.1"/>
    <property type="match status" value="1"/>
</dbReference>
<dbReference type="SUPFAM" id="SSF52777">
    <property type="entry name" value="CoA-dependent acyltransferases"/>
    <property type="match status" value="1"/>
</dbReference>
<dbReference type="PIRSF" id="PIRSF000157">
    <property type="entry name" value="Oxoglu_dh_E1"/>
    <property type="match status" value="1"/>
</dbReference>
<dbReference type="FunFam" id="3.40.50.970:FF:000036">
    <property type="entry name" value="2-oxoglutarate dehydrogenase E1 component"/>
    <property type="match status" value="1"/>
</dbReference>
<dbReference type="Pfam" id="PF00198">
    <property type="entry name" value="2-oxoacid_dh"/>
    <property type="match status" value="1"/>
</dbReference>
<reference evidence="12" key="1">
    <citation type="journal article" date="2015" name="Proc. Natl. Acad. Sci. U.S.A.">
        <title>Networks of energetic and metabolic interactions define dynamics in microbial communities.</title>
        <authorList>
            <person name="Embree M."/>
            <person name="Liu J.K."/>
            <person name="Al-Bassam M.M."/>
            <person name="Zengler K."/>
        </authorList>
    </citation>
    <scope>NUCLEOTIDE SEQUENCE</scope>
</reference>
<gene>
    <name evidence="12" type="ORF">ASZ90_005340</name>
</gene>
<dbReference type="GO" id="GO:0004149">
    <property type="term" value="F:dihydrolipoyllysine-residue succinyltransferase activity"/>
    <property type="evidence" value="ECO:0007669"/>
    <property type="project" value="UniProtKB-EC"/>
</dbReference>
<comment type="pathway">
    <text evidence="3">Carbohydrate metabolism; tricarboxylic acid cycle; succinyl-CoA from 2-oxoglutarate (dehydrogenase route): step 1/1.</text>
</comment>
<dbReference type="Gene3D" id="3.40.50.970">
    <property type="match status" value="1"/>
</dbReference>